<dbReference type="AlphaFoldDB" id="A0A133V872"/>
<dbReference type="GO" id="GO:0022625">
    <property type="term" value="C:cytosolic large ribosomal subunit"/>
    <property type="evidence" value="ECO:0007669"/>
    <property type="project" value="TreeGrafter"/>
</dbReference>
<dbReference type="Pfam" id="PF01198">
    <property type="entry name" value="Ribosomal_L31e"/>
    <property type="match status" value="1"/>
</dbReference>
<accession>A0A133V872</accession>
<protein>
    <recommendedName>
        <fullName evidence="4 5">Large ribosomal subunit protein eL31</fullName>
    </recommendedName>
</protein>
<dbReference type="NCBIfam" id="NF002258">
    <property type="entry name" value="PRK01192.1-1"/>
    <property type="match status" value="1"/>
</dbReference>
<dbReference type="Proteomes" id="UP000070400">
    <property type="component" value="Unassembled WGS sequence"/>
</dbReference>
<dbReference type="HAMAP" id="MF_00410">
    <property type="entry name" value="Ribosomal_eL31"/>
    <property type="match status" value="1"/>
</dbReference>
<organism evidence="6 7">
    <name type="scientific">candidate division MSBL1 archaeon SCGC-AAA261D19</name>
    <dbReference type="NCBI Taxonomy" id="1698273"/>
    <lineage>
        <taxon>Archaea</taxon>
        <taxon>Methanobacteriati</taxon>
        <taxon>Methanobacteriota</taxon>
        <taxon>candidate division MSBL1</taxon>
    </lineage>
</organism>
<evidence type="ECO:0000256" key="4">
    <source>
        <dbReference type="ARBA" id="ARBA00035230"/>
    </source>
</evidence>
<sequence length="83" mass="9602">MPEERIFTIPLKGTRRAKHAKRAKRAVKLVKEFLKRHMKSNDVEISQELNQQLWKRGAEKPPSQIRVRAVKIDDGTVKAFLPG</sequence>
<dbReference type="Gene3D" id="3.10.440.10">
    <property type="match status" value="1"/>
</dbReference>
<comment type="caution">
    <text evidence="6">The sequence shown here is derived from an EMBL/GenBank/DDBJ whole genome shotgun (WGS) entry which is preliminary data.</text>
</comment>
<proteinExistence type="inferred from homology"/>
<dbReference type="GO" id="GO:0002181">
    <property type="term" value="P:cytoplasmic translation"/>
    <property type="evidence" value="ECO:0007669"/>
    <property type="project" value="TreeGrafter"/>
</dbReference>
<evidence type="ECO:0000256" key="1">
    <source>
        <dbReference type="ARBA" id="ARBA00010808"/>
    </source>
</evidence>
<dbReference type="InterPro" id="IPR000054">
    <property type="entry name" value="Ribosomal_eL31"/>
</dbReference>
<name>A0A133V872_9EURY</name>
<evidence type="ECO:0000313" key="7">
    <source>
        <dbReference type="Proteomes" id="UP000070400"/>
    </source>
</evidence>
<dbReference type="PANTHER" id="PTHR10956">
    <property type="entry name" value="60S RIBOSOMAL PROTEIN L31"/>
    <property type="match status" value="1"/>
</dbReference>
<keyword evidence="3 5" id="KW-0687">Ribonucleoprotein</keyword>
<keyword evidence="7" id="KW-1185">Reference proteome</keyword>
<dbReference type="InterPro" id="IPR023621">
    <property type="entry name" value="Ribosomal_eL31_dom_sf"/>
</dbReference>
<dbReference type="GO" id="GO:0003735">
    <property type="term" value="F:structural constituent of ribosome"/>
    <property type="evidence" value="ECO:0007669"/>
    <property type="project" value="InterPro"/>
</dbReference>
<evidence type="ECO:0000313" key="6">
    <source>
        <dbReference type="EMBL" id="KXB02597.1"/>
    </source>
</evidence>
<dbReference type="PANTHER" id="PTHR10956:SF0">
    <property type="entry name" value="60S RIBOSOMAL PROTEIN L31"/>
    <property type="match status" value="1"/>
</dbReference>
<dbReference type="SMART" id="SM01380">
    <property type="entry name" value="Ribosomal_L31e"/>
    <property type="match status" value="1"/>
</dbReference>
<evidence type="ECO:0000256" key="3">
    <source>
        <dbReference type="ARBA" id="ARBA00023274"/>
    </source>
</evidence>
<evidence type="ECO:0000256" key="5">
    <source>
        <dbReference type="HAMAP-Rule" id="MF_00410"/>
    </source>
</evidence>
<reference evidence="6 7" key="1">
    <citation type="journal article" date="2016" name="Sci. Rep.">
        <title>Metabolic traits of an uncultured archaeal lineage -MSBL1- from brine pools of the Red Sea.</title>
        <authorList>
            <person name="Mwirichia R."/>
            <person name="Alam I."/>
            <person name="Rashid M."/>
            <person name="Vinu M."/>
            <person name="Ba-Alawi W."/>
            <person name="Anthony Kamau A."/>
            <person name="Kamanda Ngugi D."/>
            <person name="Goker M."/>
            <person name="Klenk H.P."/>
            <person name="Bajic V."/>
            <person name="Stingl U."/>
        </authorList>
    </citation>
    <scope>NUCLEOTIDE SEQUENCE [LARGE SCALE GENOMIC DNA]</scope>
    <source>
        <strain evidence="6">SCGC-AAA261D19</strain>
    </source>
</reference>
<keyword evidence="2 5" id="KW-0689">Ribosomal protein</keyword>
<gene>
    <name evidence="5" type="primary">rpl31e</name>
    <name evidence="6" type="ORF">AKJ43_01360</name>
</gene>
<evidence type="ECO:0000256" key="2">
    <source>
        <dbReference type="ARBA" id="ARBA00022980"/>
    </source>
</evidence>
<dbReference type="CDD" id="cd00463">
    <property type="entry name" value="Ribosomal_L31e"/>
    <property type="match status" value="1"/>
</dbReference>
<dbReference type="SUPFAM" id="SSF54575">
    <property type="entry name" value="Ribosomal protein L31e"/>
    <property type="match status" value="1"/>
</dbReference>
<dbReference type="EMBL" id="LHXX01000011">
    <property type="protein sequence ID" value="KXB02597.1"/>
    <property type="molecule type" value="Genomic_DNA"/>
</dbReference>
<comment type="similarity">
    <text evidence="1 5">Belongs to the eukaryotic ribosomal protein eL31 family.</text>
</comment>